<feature type="region of interest" description="Disordered" evidence="1">
    <location>
        <begin position="1"/>
        <end position="33"/>
    </location>
</feature>
<name>A0A2D2AP79_AMPFL</name>
<feature type="compositionally biased region" description="Basic and acidic residues" evidence="1">
    <location>
        <begin position="10"/>
        <end position="26"/>
    </location>
</feature>
<reference evidence="2" key="1">
    <citation type="submission" date="2017-08" db="EMBL/GenBank/DDBJ databases">
        <title>Identification of cyclosporin C from Amphichorda felina using a Cryptococcus neoformans differential temperature sensitivity assay.</title>
        <authorList>
            <person name="Xu L."/>
            <person name="Li Y."/>
            <person name="Bills G."/>
        </authorList>
    </citation>
    <scope>NUCLEOTIDE SEQUENCE</scope>
    <source>
        <strain evidence="2">TTI-0347</strain>
    </source>
</reference>
<dbReference type="AlphaFoldDB" id="A0A2D2AP79"/>
<sequence>MSLKRPCPNSDHESPLDHQRGKKTEQGRLPQRAYRERLKAKLKGLEDDVPAPQELFIDAAPTPSSEIINPPLDSKAASTTYPEVPTPAAHQDLMTGAVFDLDAVYPSEGCLASHGMDFQTASDFHTPLSPHGTSLSLDPRNVPRRLQDDCSVINIPSYFERGKPGPLEYVRPEIPSHAATNPHGGRNMGRAAPVQDRIRHIVDSVIEAGFTTFDEAIEAYYTGTFDEASPLDRDQRLSRNRRLPRLLGALRDASKDWSHWERRGFQEQITQGAEDILVEELELFRKEYTDTAFIREMTTSELGGGQTAGTGRGPNNRRTFQDSVCAFPDPPASQFPSILRLELLCQSQNDRTRGNFNGLILNNLAAPKPMGFCYDSCSEDKSIKA</sequence>
<protein>
    <submittedName>
        <fullName evidence="2">BZIP transcription factor</fullName>
    </submittedName>
</protein>
<accession>A0A2D2AP79</accession>
<dbReference type="EMBL" id="MF716954">
    <property type="protein sequence ID" value="ATQ39425.1"/>
    <property type="molecule type" value="Genomic_DNA"/>
</dbReference>
<evidence type="ECO:0000256" key="1">
    <source>
        <dbReference type="SAM" id="MobiDB-lite"/>
    </source>
</evidence>
<organism evidence="2">
    <name type="scientific">Amphichorda felina</name>
    <name type="common">Beauveria felina</name>
    <dbReference type="NCBI Taxonomy" id="37994"/>
    <lineage>
        <taxon>Eukaryota</taxon>
        <taxon>Fungi</taxon>
        <taxon>Dikarya</taxon>
        <taxon>Ascomycota</taxon>
        <taxon>Pezizomycotina</taxon>
        <taxon>Sordariomycetes</taxon>
        <taxon>Hypocreomycetidae</taxon>
        <taxon>Hypocreales</taxon>
        <taxon>Bionectriaceae</taxon>
        <taxon>Amphichorda</taxon>
    </lineage>
</organism>
<proteinExistence type="predicted"/>
<dbReference type="CDD" id="cd14688">
    <property type="entry name" value="bZIP_YAP"/>
    <property type="match status" value="1"/>
</dbReference>
<evidence type="ECO:0000313" key="2">
    <source>
        <dbReference type="EMBL" id="ATQ39425.1"/>
    </source>
</evidence>